<dbReference type="AlphaFoldDB" id="A0AAV9HAE1"/>
<keyword evidence="1" id="KW-0732">Signal</keyword>
<dbReference type="EMBL" id="MU865133">
    <property type="protein sequence ID" value="KAK4457154.1"/>
    <property type="molecule type" value="Genomic_DNA"/>
</dbReference>
<organism evidence="2 3">
    <name type="scientific">Cladorrhinum samala</name>
    <dbReference type="NCBI Taxonomy" id="585594"/>
    <lineage>
        <taxon>Eukaryota</taxon>
        <taxon>Fungi</taxon>
        <taxon>Dikarya</taxon>
        <taxon>Ascomycota</taxon>
        <taxon>Pezizomycotina</taxon>
        <taxon>Sordariomycetes</taxon>
        <taxon>Sordariomycetidae</taxon>
        <taxon>Sordariales</taxon>
        <taxon>Podosporaceae</taxon>
        <taxon>Cladorrhinum</taxon>
    </lineage>
</organism>
<evidence type="ECO:0000313" key="2">
    <source>
        <dbReference type="EMBL" id="KAK4457154.1"/>
    </source>
</evidence>
<gene>
    <name evidence="2" type="ORF">QBC42DRAFT_319680</name>
</gene>
<name>A0AAV9HAE1_9PEZI</name>
<feature type="chain" id="PRO_5043361943" evidence="1">
    <location>
        <begin position="20"/>
        <end position="552"/>
    </location>
</feature>
<keyword evidence="3" id="KW-1185">Reference proteome</keyword>
<evidence type="ECO:0000256" key="1">
    <source>
        <dbReference type="SAM" id="SignalP"/>
    </source>
</evidence>
<reference evidence="2" key="1">
    <citation type="journal article" date="2023" name="Mol. Phylogenet. Evol.">
        <title>Genome-scale phylogeny and comparative genomics of the fungal order Sordariales.</title>
        <authorList>
            <person name="Hensen N."/>
            <person name="Bonometti L."/>
            <person name="Westerberg I."/>
            <person name="Brannstrom I.O."/>
            <person name="Guillou S."/>
            <person name="Cros-Aarteil S."/>
            <person name="Calhoun S."/>
            <person name="Haridas S."/>
            <person name="Kuo A."/>
            <person name="Mondo S."/>
            <person name="Pangilinan J."/>
            <person name="Riley R."/>
            <person name="LaButti K."/>
            <person name="Andreopoulos B."/>
            <person name="Lipzen A."/>
            <person name="Chen C."/>
            <person name="Yan M."/>
            <person name="Daum C."/>
            <person name="Ng V."/>
            <person name="Clum A."/>
            <person name="Steindorff A."/>
            <person name="Ohm R.A."/>
            <person name="Martin F."/>
            <person name="Silar P."/>
            <person name="Natvig D.O."/>
            <person name="Lalanne C."/>
            <person name="Gautier V."/>
            <person name="Ament-Velasquez S.L."/>
            <person name="Kruys A."/>
            <person name="Hutchinson M.I."/>
            <person name="Powell A.J."/>
            <person name="Barry K."/>
            <person name="Miller A.N."/>
            <person name="Grigoriev I.V."/>
            <person name="Debuchy R."/>
            <person name="Gladieux P."/>
            <person name="Hiltunen Thoren M."/>
            <person name="Johannesson H."/>
        </authorList>
    </citation>
    <scope>NUCLEOTIDE SEQUENCE</scope>
    <source>
        <strain evidence="2">PSN324</strain>
    </source>
</reference>
<dbReference type="Proteomes" id="UP001321749">
    <property type="component" value="Unassembled WGS sequence"/>
</dbReference>
<accession>A0AAV9HAE1</accession>
<feature type="signal peptide" evidence="1">
    <location>
        <begin position="1"/>
        <end position="19"/>
    </location>
</feature>
<sequence length="552" mass="60588">MASAITRLLFSGVISLAVALPAADLLNHAPKGACLDLENRDPGPIEYGFPEWRTTDNNPNCKPILEANRKGECIKHINSGNDCKAYCERSWGWYYGLPEDISIFGFQNWCQRTDGCALSINTGVTPGEIEVISESLDRTGQTNRQEIKSHVWRNTWSMTRGWDVNLGYSQSWDMVEAAKMAAKLAGAVATGGTSLAIAEGAEAAAKVATEAAAASRGQKAADAIKGTGLGAKFTASFGYRLSRSNTKEKSKSLTYSWTDSVNDAQKWGVTRTRTNAMSVGISGTFGKPGWAADFCGQWHSVPLIGVSCGRAAMGELVKTPRNTTKCEIDMEWGTFDTCVSYLFQQPNILEATRAKMAFVLKDCEHGWILPGEFQDPAYAASISSFSELEIDHLDRYGSRNLPSTKRKPRDAGWVELRRGLSSLNFTKEIGPEDYNFKYCSRGQYCVRHKLSDGNCYDIPRGYNSADGKSVDMVSAEVTPGTCCVIFSRHQCQGQPQLLKGSVNDFDAAGYVGLGHSVVCNVAEYCDPYLRETSDYEGTHPIFIKDPRPWIQQ</sequence>
<reference evidence="2" key="2">
    <citation type="submission" date="2023-06" db="EMBL/GenBank/DDBJ databases">
        <authorList>
            <consortium name="Lawrence Berkeley National Laboratory"/>
            <person name="Mondo S.J."/>
            <person name="Hensen N."/>
            <person name="Bonometti L."/>
            <person name="Westerberg I."/>
            <person name="Brannstrom I.O."/>
            <person name="Guillou S."/>
            <person name="Cros-Aarteil S."/>
            <person name="Calhoun S."/>
            <person name="Haridas S."/>
            <person name="Kuo A."/>
            <person name="Pangilinan J."/>
            <person name="Riley R."/>
            <person name="Labutti K."/>
            <person name="Andreopoulos B."/>
            <person name="Lipzen A."/>
            <person name="Chen C."/>
            <person name="Yanf M."/>
            <person name="Daum C."/>
            <person name="Ng V."/>
            <person name="Clum A."/>
            <person name="Steindorff A."/>
            <person name="Ohm R."/>
            <person name="Martin F."/>
            <person name="Silar P."/>
            <person name="Natvig D."/>
            <person name="Lalanne C."/>
            <person name="Gautier V."/>
            <person name="Ament-Velasquez S.L."/>
            <person name="Kruys A."/>
            <person name="Hutchinson M.I."/>
            <person name="Powell A.J."/>
            <person name="Barry K."/>
            <person name="Miller A.N."/>
            <person name="Grigoriev I.V."/>
            <person name="Debuchy R."/>
            <person name="Gladieux P."/>
            <person name="Thoren M.H."/>
            <person name="Johannesson H."/>
        </authorList>
    </citation>
    <scope>NUCLEOTIDE SEQUENCE</scope>
    <source>
        <strain evidence="2">PSN324</strain>
    </source>
</reference>
<protein>
    <submittedName>
        <fullName evidence="2">Uncharacterized protein</fullName>
    </submittedName>
</protein>
<evidence type="ECO:0000313" key="3">
    <source>
        <dbReference type="Proteomes" id="UP001321749"/>
    </source>
</evidence>
<comment type="caution">
    <text evidence="2">The sequence shown here is derived from an EMBL/GenBank/DDBJ whole genome shotgun (WGS) entry which is preliminary data.</text>
</comment>
<proteinExistence type="predicted"/>